<evidence type="ECO:0008006" key="3">
    <source>
        <dbReference type="Google" id="ProtNLM"/>
    </source>
</evidence>
<reference evidence="2" key="1">
    <citation type="submission" date="2021-01" db="EMBL/GenBank/DDBJ databases">
        <title>Genome public.</title>
        <authorList>
            <person name="Liu C."/>
            <person name="Sun Q."/>
        </authorList>
    </citation>
    <scope>NUCLEOTIDE SEQUENCE [LARGE SCALE GENOMIC DNA]</scope>
    <source>
        <strain evidence="2">CGMCC 1.18722</strain>
    </source>
</reference>
<evidence type="ECO:0000313" key="1">
    <source>
        <dbReference type="EMBL" id="MBL1377103.1"/>
    </source>
</evidence>
<dbReference type="Gene3D" id="3.40.50.300">
    <property type="entry name" value="P-loop containing nucleotide triphosphate hydrolases"/>
    <property type="match status" value="1"/>
</dbReference>
<organism evidence="1 2">
    <name type="scientific">Zobellella iuensis</name>
    <dbReference type="NCBI Taxonomy" id="2803811"/>
    <lineage>
        <taxon>Bacteria</taxon>
        <taxon>Pseudomonadati</taxon>
        <taxon>Pseudomonadota</taxon>
        <taxon>Gammaproteobacteria</taxon>
        <taxon>Aeromonadales</taxon>
        <taxon>Aeromonadaceae</taxon>
        <taxon>Zobellella</taxon>
    </lineage>
</organism>
<comment type="caution">
    <text evidence="1">The sequence shown here is derived from an EMBL/GenBank/DDBJ whole genome shotgun (WGS) entry which is preliminary data.</text>
</comment>
<accession>A0ABS1QSL5</accession>
<dbReference type="SUPFAM" id="SSF52540">
    <property type="entry name" value="P-loop containing nucleoside triphosphate hydrolases"/>
    <property type="match status" value="1"/>
</dbReference>
<dbReference type="RefSeq" id="WP_202083646.1">
    <property type="nucleotide sequence ID" value="NZ_JAERTZ010000018.1"/>
</dbReference>
<proteinExistence type="predicted"/>
<dbReference type="Proteomes" id="UP000638570">
    <property type="component" value="Unassembled WGS sequence"/>
</dbReference>
<sequence length="152" mass="16549">MATILLTRNPELPSLPGQWHGTAVTHTVAAPGLIERIDDWSAARQRRLLAELAAISQRRCGWILTINTPAPLSRHALAAMGVAPAHVVDMGKVGANLFNLVQRAISHKGIAAVVCWQCRPAAEQQRLLELAAQRHRNKVFLIAASREAALLH</sequence>
<evidence type="ECO:0000313" key="2">
    <source>
        <dbReference type="Proteomes" id="UP000638570"/>
    </source>
</evidence>
<name>A0ABS1QSL5_9GAMM</name>
<dbReference type="EMBL" id="JAERTZ010000018">
    <property type="protein sequence ID" value="MBL1377103.1"/>
    <property type="molecule type" value="Genomic_DNA"/>
</dbReference>
<protein>
    <recommendedName>
        <fullName evidence="3">Cell division inhibitor SulA</fullName>
    </recommendedName>
</protein>
<gene>
    <name evidence="1" type="ORF">JKV55_07130</name>
</gene>
<dbReference type="InterPro" id="IPR027417">
    <property type="entry name" value="P-loop_NTPase"/>
</dbReference>
<keyword evidence="2" id="KW-1185">Reference proteome</keyword>